<evidence type="ECO:0000256" key="2">
    <source>
        <dbReference type="ARBA" id="ARBA00022723"/>
    </source>
</evidence>
<dbReference type="InterPro" id="IPR036922">
    <property type="entry name" value="Rieske_2Fe-2S_sf"/>
</dbReference>
<dbReference type="Pfam" id="PF00355">
    <property type="entry name" value="Rieske"/>
    <property type="match status" value="1"/>
</dbReference>
<evidence type="ECO:0000256" key="4">
    <source>
        <dbReference type="ARBA" id="ARBA00023014"/>
    </source>
</evidence>
<dbReference type="SUPFAM" id="SSF50022">
    <property type="entry name" value="ISP domain"/>
    <property type="match status" value="1"/>
</dbReference>
<accession>A0ABX1GGZ6</accession>
<reference evidence="6 7" key="1">
    <citation type="submission" date="2020-04" db="EMBL/GenBank/DDBJ databases">
        <authorList>
            <person name="Yoon J."/>
        </authorList>
    </citation>
    <scope>NUCLEOTIDE SEQUENCE [LARGE SCALE GENOMIC DNA]</scope>
    <source>
        <strain evidence="6 7">KMU-166</strain>
    </source>
</reference>
<comment type="caution">
    <text evidence="6">The sequence shown here is derived from an EMBL/GenBank/DDBJ whole genome shotgun (WGS) entry which is preliminary data.</text>
</comment>
<proteinExistence type="predicted"/>
<dbReference type="EMBL" id="JAAWWK010000002">
    <property type="protein sequence ID" value="NKI17484.1"/>
    <property type="molecule type" value="Genomic_DNA"/>
</dbReference>
<keyword evidence="2" id="KW-0479">Metal-binding</keyword>
<name>A0ABX1GGZ6_9GAMM</name>
<dbReference type="CDD" id="cd03467">
    <property type="entry name" value="Rieske"/>
    <property type="match status" value="1"/>
</dbReference>
<keyword evidence="1" id="KW-0001">2Fe-2S</keyword>
<gene>
    <name evidence="6" type="ORF">HCU74_08645</name>
</gene>
<evidence type="ECO:0000259" key="5">
    <source>
        <dbReference type="PROSITE" id="PS51296"/>
    </source>
</evidence>
<keyword evidence="7" id="KW-1185">Reference proteome</keyword>
<feature type="domain" description="Rieske" evidence="5">
    <location>
        <begin position="3"/>
        <end position="101"/>
    </location>
</feature>
<dbReference type="PROSITE" id="PS51296">
    <property type="entry name" value="RIESKE"/>
    <property type="match status" value="1"/>
</dbReference>
<protein>
    <submittedName>
        <fullName evidence="6">Rieske (2Fe-2S) protein</fullName>
    </submittedName>
</protein>
<sequence length="105" mass="12313">MRYYSLEKLMNLFDGYRKVFKIDNHQLMLLQQDGQRYLIESNCPHRAFPLSASDVVGDELVCPQHGYRFAIADGQLRHYSEEPCRNLRCYPLVYQQNELGVVLGE</sequence>
<dbReference type="InterPro" id="IPR017941">
    <property type="entry name" value="Rieske_2Fe-2S"/>
</dbReference>
<evidence type="ECO:0000313" key="7">
    <source>
        <dbReference type="Proteomes" id="UP000765845"/>
    </source>
</evidence>
<dbReference type="Gene3D" id="2.102.10.10">
    <property type="entry name" value="Rieske [2Fe-2S] iron-sulphur domain"/>
    <property type="match status" value="1"/>
</dbReference>
<evidence type="ECO:0000256" key="3">
    <source>
        <dbReference type="ARBA" id="ARBA00023004"/>
    </source>
</evidence>
<evidence type="ECO:0000256" key="1">
    <source>
        <dbReference type="ARBA" id="ARBA00022714"/>
    </source>
</evidence>
<organism evidence="6 7">
    <name type="scientific">Spongiibacter thalassae</name>
    <dbReference type="NCBI Taxonomy" id="2721624"/>
    <lineage>
        <taxon>Bacteria</taxon>
        <taxon>Pseudomonadati</taxon>
        <taxon>Pseudomonadota</taxon>
        <taxon>Gammaproteobacteria</taxon>
        <taxon>Cellvibrionales</taxon>
        <taxon>Spongiibacteraceae</taxon>
        <taxon>Spongiibacter</taxon>
    </lineage>
</organism>
<keyword evidence="4" id="KW-0411">Iron-sulfur</keyword>
<keyword evidence="3" id="KW-0408">Iron</keyword>
<dbReference type="Proteomes" id="UP000765845">
    <property type="component" value="Unassembled WGS sequence"/>
</dbReference>
<evidence type="ECO:0000313" key="6">
    <source>
        <dbReference type="EMBL" id="NKI17484.1"/>
    </source>
</evidence>